<dbReference type="InterPro" id="IPR000835">
    <property type="entry name" value="HTH_MarR-typ"/>
</dbReference>
<dbReference type="Pfam" id="PF09339">
    <property type="entry name" value="HTH_IclR"/>
    <property type="match status" value="1"/>
</dbReference>
<dbReference type="SMART" id="SM00347">
    <property type="entry name" value="HTH_MARR"/>
    <property type="match status" value="1"/>
</dbReference>
<dbReference type="Gene3D" id="1.10.10.10">
    <property type="entry name" value="Winged helix-like DNA-binding domain superfamily/Winged helix DNA-binding domain"/>
    <property type="match status" value="1"/>
</dbReference>
<dbReference type="AlphaFoldDB" id="A0A9D1AI20"/>
<comment type="caution">
    <text evidence="2">The sequence shown here is derived from an EMBL/GenBank/DDBJ whole genome shotgun (WGS) entry which is preliminary data.</text>
</comment>
<dbReference type="EMBL" id="DVHB01000072">
    <property type="protein sequence ID" value="HIR39551.1"/>
    <property type="molecule type" value="Genomic_DNA"/>
</dbReference>
<dbReference type="InterPro" id="IPR005471">
    <property type="entry name" value="Tscrpt_reg_IclR_N"/>
</dbReference>
<protein>
    <submittedName>
        <fullName evidence="2">MarR family transcriptional regulator</fullName>
    </submittedName>
</protein>
<organism evidence="2 3">
    <name type="scientific">Candidatus Coproplasma stercoripullorum</name>
    <dbReference type="NCBI Taxonomy" id="2840751"/>
    <lineage>
        <taxon>Bacteria</taxon>
        <taxon>Bacillati</taxon>
        <taxon>Bacillota</taxon>
        <taxon>Clostridia</taxon>
        <taxon>Eubacteriales</taxon>
        <taxon>Candidatus Coproplasma</taxon>
    </lineage>
</organism>
<dbReference type="GO" id="GO:0003677">
    <property type="term" value="F:DNA binding"/>
    <property type="evidence" value="ECO:0007669"/>
    <property type="project" value="InterPro"/>
</dbReference>
<reference evidence="2" key="1">
    <citation type="submission" date="2020-10" db="EMBL/GenBank/DDBJ databases">
        <authorList>
            <person name="Gilroy R."/>
        </authorList>
    </citation>
    <scope>NUCLEOTIDE SEQUENCE</scope>
    <source>
        <strain evidence="2">ChiW25-3613</strain>
    </source>
</reference>
<gene>
    <name evidence="2" type="ORF">IAB90_04120</name>
</gene>
<evidence type="ECO:0000259" key="1">
    <source>
        <dbReference type="SMART" id="SM00347"/>
    </source>
</evidence>
<dbReference type="GO" id="GO:0003700">
    <property type="term" value="F:DNA-binding transcription factor activity"/>
    <property type="evidence" value="ECO:0007669"/>
    <property type="project" value="InterPro"/>
</dbReference>
<dbReference type="SUPFAM" id="SSF46785">
    <property type="entry name" value="Winged helix' DNA-binding domain"/>
    <property type="match status" value="1"/>
</dbReference>
<dbReference type="CDD" id="cd00090">
    <property type="entry name" value="HTH_ARSR"/>
    <property type="match status" value="1"/>
</dbReference>
<dbReference type="InterPro" id="IPR036388">
    <property type="entry name" value="WH-like_DNA-bd_sf"/>
</dbReference>
<sequence length="151" mass="16981">MDRDNYTDRAASLFFRFKETMQRILPSGSGKIFSVLGGLHEFERRHGRPLTISEMARFSGLAVPNVSRLLKPFEEKGLVQKVKNGRKVSIILTEKGKNALAQSGQKFIANIADAICALSESERAAFLTSSEKILDYLERKEETKMQENIDA</sequence>
<evidence type="ECO:0000313" key="2">
    <source>
        <dbReference type="EMBL" id="HIR39551.1"/>
    </source>
</evidence>
<dbReference type="InterPro" id="IPR011991">
    <property type="entry name" value="ArsR-like_HTH"/>
</dbReference>
<feature type="domain" description="HTH marR-type" evidence="1">
    <location>
        <begin position="22"/>
        <end position="123"/>
    </location>
</feature>
<dbReference type="InterPro" id="IPR036390">
    <property type="entry name" value="WH_DNA-bd_sf"/>
</dbReference>
<dbReference type="Proteomes" id="UP000824179">
    <property type="component" value="Unassembled WGS sequence"/>
</dbReference>
<name>A0A9D1AI20_9FIRM</name>
<reference evidence="2" key="2">
    <citation type="journal article" date="2021" name="PeerJ">
        <title>Extensive microbial diversity within the chicken gut microbiome revealed by metagenomics and culture.</title>
        <authorList>
            <person name="Gilroy R."/>
            <person name="Ravi A."/>
            <person name="Getino M."/>
            <person name="Pursley I."/>
            <person name="Horton D.L."/>
            <person name="Alikhan N.F."/>
            <person name="Baker D."/>
            <person name="Gharbi K."/>
            <person name="Hall N."/>
            <person name="Watson M."/>
            <person name="Adriaenssens E.M."/>
            <person name="Foster-Nyarko E."/>
            <person name="Jarju S."/>
            <person name="Secka A."/>
            <person name="Antonio M."/>
            <person name="Oren A."/>
            <person name="Chaudhuri R.R."/>
            <person name="La Ragione R."/>
            <person name="Hildebrand F."/>
            <person name="Pallen M.J."/>
        </authorList>
    </citation>
    <scope>NUCLEOTIDE SEQUENCE</scope>
    <source>
        <strain evidence="2">ChiW25-3613</strain>
    </source>
</reference>
<proteinExistence type="predicted"/>
<accession>A0A9D1AI20</accession>
<evidence type="ECO:0000313" key="3">
    <source>
        <dbReference type="Proteomes" id="UP000824179"/>
    </source>
</evidence>